<sequence>MLQDKIVREAAAQNRDMDEGDESDPKPEAEIPEELLNAEFEPGSKEELERNRKIEQIMEVNKRAVFQWEKKQQAKARDEEREEERRELEEKRFYERHAKHEMDFNAKIHKAVVRYPIPVAISV</sequence>
<protein>
    <submittedName>
        <fullName evidence="2">Uncharacterized protein</fullName>
    </submittedName>
</protein>
<evidence type="ECO:0000256" key="1">
    <source>
        <dbReference type="SAM" id="MobiDB-lite"/>
    </source>
</evidence>
<reference evidence="2" key="1">
    <citation type="submission" date="2021-01" db="EMBL/GenBank/DDBJ databases">
        <authorList>
            <person name="Corre E."/>
            <person name="Pelletier E."/>
            <person name="Niang G."/>
            <person name="Scheremetjew M."/>
            <person name="Finn R."/>
            <person name="Kale V."/>
            <person name="Holt S."/>
            <person name="Cochrane G."/>
            <person name="Meng A."/>
            <person name="Brown T."/>
            <person name="Cohen L."/>
        </authorList>
    </citation>
    <scope>NUCLEOTIDE SEQUENCE</scope>
    <source>
        <strain evidence="2">CCMP644</strain>
    </source>
</reference>
<evidence type="ECO:0000313" key="2">
    <source>
        <dbReference type="EMBL" id="CAD8953029.1"/>
    </source>
</evidence>
<gene>
    <name evidence="2" type="ORF">HAND00432_LOCUS7566</name>
</gene>
<feature type="region of interest" description="Disordered" evidence="1">
    <location>
        <begin position="70"/>
        <end position="89"/>
    </location>
</feature>
<feature type="region of interest" description="Disordered" evidence="1">
    <location>
        <begin position="1"/>
        <end position="48"/>
    </location>
</feature>
<dbReference type="EMBL" id="HBFX01012737">
    <property type="protein sequence ID" value="CAD8953029.1"/>
    <property type="molecule type" value="Transcribed_RNA"/>
</dbReference>
<name>A0A7S1DND0_HEMAN</name>
<proteinExistence type="predicted"/>
<dbReference type="AlphaFoldDB" id="A0A7S1DND0"/>
<organism evidence="2">
    <name type="scientific">Hemiselmis andersenii</name>
    <name type="common">Cryptophyte alga</name>
    <dbReference type="NCBI Taxonomy" id="464988"/>
    <lineage>
        <taxon>Eukaryota</taxon>
        <taxon>Cryptophyceae</taxon>
        <taxon>Cryptomonadales</taxon>
        <taxon>Hemiselmidaceae</taxon>
        <taxon>Hemiselmis</taxon>
    </lineage>
</organism>
<accession>A0A7S1DND0</accession>